<evidence type="ECO:0008006" key="16">
    <source>
        <dbReference type="Google" id="ProtNLM"/>
    </source>
</evidence>
<proteinExistence type="predicted"/>
<keyword evidence="15" id="KW-1185">Reference proteome</keyword>
<dbReference type="EMBL" id="MK033568">
    <property type="protein sequence ID" value="QBH66300.1"/>
    <property type="molecule type" value="Genomic_DNA"/>
</dbReference>
<dbReference type="EMBL" id="MK033569">
    <property type="protein sequence ID" value="QBH66430.1"/>
    <property type="molecule type" value="Genomic_DNA"/>
</dbReference>
<evidence type="ECO:0000313" key="8">
    <source>
        <dbReference type="EMBL" id="QBH66560.1"/>
    </source>
</evidence>
<evidence type="ECO:0000313" key="2">
    <source>
        <dbReference type="EMBL" id="ANY57464.1"/>
    </source>
</evidence>
<evidence type="ECO:0000313" key="15">
    <source>
        <dbReference type="Proteomes" id="UP000202706"/>
    </source>
</evidence>
<dbReference type="GeneID" id="949284"/>
<dbReference type="EMBL" id="MK033571">
    <property type="protein sequence ID" value="QBH66690.1"/>
    <property type="molecule type" value="Genomic_DNA"/>
</dbReference>
<dbReference type="EMBL" id="MK033576">
    <property type="protein sequence ID" value="QBH67339.1"/>
    <property type="molecule type" value="Genomic_DNA"/>
</dbReference>
<evidence type="ECO:0000313" key="1">
    <source>
        <dbReference type="EMBL" id="AAM70273.1"/>
    </source>
</evidence>
<dbReference type="EMBL" id="MK033575">
    <property type="protein sequence ID" value="QBH67209.1"/>
    <property type="molecule type" value="Genomic_DNA"/>
</dbReference>
<dbReference type="EMBL" id="MK033572">
    <property type="protein sequence ID" value="QBH66820.1"/>
    <property type="molecule type" value="Genomic_DNA"/>
</dbReference>
<dbReference type="Pfam" id="PF04878">
    <property type="entry name" value="Baculo_p48"/>
    <property type="match status" value="1"/>
</dbReference>
<evidence type="ECO:0000313" key="6">
    <source>
        <dbReference type="EMBL" id="QBH66300.1"/>
    </source>
</evidence>
<evidence type="ECO:0000313" key="7">
    <source>
        <dbReference type="EMBL" id="QBH66430.1"/>
    </source>
</evidence>
<dbReference type="EMBL" id="AF499596">
    <property type="protein sequence ID" value="AAM70273.1"/>
    <property type="molecule type" value="Genomic_DNA"/>
</dbReference>
<evidence type="ECO:0000313" key="13">
    <source>
        <dbReference type="EMBL" id="QBH67209.1"/>
    </source>
</evidence>
<evidence type="ECO:0000313" key="3">
    <source>
        <dbReference type="EMBL" id="QBH65910.1"/>
    </source>
</evidence>
<evidence type="ECO:0000313" key="14">
    <source>
        <dbReference type="EMBL" id="QBH67339.1"/>
    </source>
</evidence>
<reference evidence="1" key="2">
    <citation type="submission" date="2002-04" db="EMBL/GenBank/DDBJ databases">
        <title>The complete sequence of the potato tuber moth, Phthorimaea operculella, granulovirus.</title>
        <authorList>
            <person name="Croizier L."/>
            <person name="Taha A."/>
            <person name="Croizier G."/>
            <person name="Lopez Ferber M."/>
        </authorList>
    </citation>
    <scope>NUCLEOTIDE SEQUENCE</scope>
</reference>
<dbReference type="EMBL" id="MK033565">
    <property type="protein sequence ID" value="QBH65910.1"/>
    <property type="molecule type" value="Genomic_DNA"/>
</dbReference>
<dbReference type="Proteomes" id="UP000202706">
    <property type="component" value="Segment"/>
</dbReference>
<organism evidence="1 15">
    <name type="scientific">Phthorimaea operculella granulovirus</name>
    <dbReference type="NCBI Taxonomy" id="192584"/>
    <lineage>
        <taxon>Viruses</taxon>
        <taxon>Viruses incertae sedis</taxon>
        <taxon>Naldaviricetes</taxon>
        <taxon>Lefavirales</taxon>
        <taxon>Baculoviridae</taxon>
        <taxon>Betabaculovirus</taxon>
        <taxon>Betabaculovirus phoperculellae</taxon>
    </lineage>
</organism>
<dbReference type="EMBL" id="MK033574">
    <property type="protein sequence ID" value="QBH67079.1"/>
    <property type="molecule type" value="Genomic_DNA"/>
</dbReference>
<dbReference type="InterPro" id="IPR006962">
    <property type="entry name" value="P48_Baculovir"/>
</dbReference>
<dbReference type="EMBL" id="MK033567">
    <property type="protein sequence ID" value="QBH66170.1"/>
    <property type="molecule type" value="Genomic_DNA"/>
</dbReference>
<evidence type="ECO:0000313" key="4">
    <source>
        <dbReference type="EMBL" id="QBH66040.1"/>
    </source>
</evidence>
<dbReference type="RefSeq" id="NP_663240.1">
    <property type="nucleotide sequence ID" value="NC_004062.1"/>
</dbReference>
<gene>
    <name evidence="1" type="primary">PhopGV075</name>
    <name evidence="2" type="ORF">PhopGVgp075</name>
</gene>
<name>Q8JRY4_9BBAC</name>
<dbReference type="EMBL" id="MK033573">
    <property type="protein sequence ID" value="QBH66950.1"/>
    <property type="molecule type" value="Genomic_DNA"/>
</dbReference>
<evidence type="ECO:0000313" key="5">
    <source>
        <dbReference type="EMBL" id="QBH66170.1"/>
    </source>
</evidence>
<dbReference type="EMBL" id="MK033570">
    <property type="protein sequence ID" value="QBH66560.1"/>
    <property type="molecule type" value="Genomic_DNA"/>
</dbReference>
<sequence length="379" mass="44690">MSTQYEIQYNLTFFKLCEKLGVDTKRVTFSCTLTAYEIDTLTFLLAEYFQQQHLFDFTDKLTFFQQYKYVIDTIKRDYEQRTDSDEEVKQLFKLFIDNDFIGQVPTFQCVMKSVGPYFKPLASVHFDETKTGIERRAAYMSAALTHLDETLQSGWDIFFRPMLGIPLLFFALFKTDMSEIDEQVFSVDNIITNTLLQFFHNMLSDKATANYWDMKRCNVLIESCREYVPQNVEYLLTNLTSSTYNTKVYTPLRQFMEKHFSAKQIGKLVHKIFIGFYLRVYLEAKVRNEKRLVAKGAKTVVVSDAAYLEMRNVCRVLFRDYSEPEFEQMMVKLKKIKEDLFVECWGNFVVSKECVVRLFNKYDLKNDVSRLLQKSVVIA</sequence>
<reference evidence="15" key="1">
    <citation type="journal article" date="2000" name="Virus Genes">
        <title>Comparative analysis of the granulin regions of the Phthorimaea operculella and Spodoptera littoralis granuloviruses.</title>
        <authorList>
            <person name="Taha A."/>
            <person name="Nour-El-Din A."/>
            <person name="Croizier L."/>
            <person name="Ferber M.L."/>
            <person name="Croizier G."/>
        </authorList>
    </citation>
    <scope>NUCLEOTIDE SEQUENCE [LARGE SCALE GENOMIC DNA]</scope>
</reference>
<dbReference type="EMBL" id="MK033566">
    <property type="protein sequence ID" value="QBH66040.1"/>
    <property type="molecule type" value="Genomic_DNA"/>
</dbReference>
<dbReference type="KEGG" id="vg:949284"/>
<evidence type="ECO:0000313" key="12">
    <source>
        <dbReference type="EMBL" id="QBH67079.1"/>
    </source>
</evidence>
<reference evidence="3" key="4">
    <citation type="journal article" date="2019" name="J. Gen. Virol.">
        <title>Elucidating the genetic diversity of Phthorimaea operculella granulovirus (PhopGV).</title>
        <authorList>
            <person name="Larem A."/>
            <person name="Ben-Tiba S."/>
            <person name="Wennmann J.T."/>
            <person name="Gueli Alletti G."/>
            <person name="Jehle J.A."/>
        </authorList>
    </citation>
    <scope>NUCLEOTIDE SEQUENCE</scope>
    <source>
        <strain evidence="3">PhopGV-CR3.1</strain>
        <strain evidence="4">PhopGV-CR5.1</strain>
        <strain evidence="5">PhopGV-GR1.1</strain>
        <strain evidence="6">PhopGV-GR1.2</strain>
        <strain evidence="7">PhopGV-GR2.1</strain>
        <strain evidence="8">PhopGV-IT1.1</strain>
        <strain evidence="9">PhopGV-LS1.1</strain>
        <strain evidence="10">PhopGV-LS1.2</strain>
        <strain evidence="11">PhopGV-LS2.1</strain>
        <strain evidence="12">PhopGV-LS3.1</strain>
        <strain evidence="13">PhopGV-R</strain>
        <strain evidence="14">PhopGV-Ym.1</strain>
    </source>
</reference>
<dbReference type="OrthoDB" id="4662at10239"/>
<reference evidence="2" key="3">
    <citation type="journal article" date="2016" name="Arch. Virol.">
        <title>The comparative analysis of complete genome sequences from two South African betabaculoviruses: Phthorimaea operculella granulovirus and Plutella xylostella granulovirus.</title>
        <authorList>
            <person name="Jukes M.D."/>
            <person name="Motsoeneng B.M."/>
            <person name="Knox C.M."/>
            <person name="Hill M.P."/>
            <person name="Moore S.D."/>
        </authorList>
    </citation>
    <scope>NUCLEOTIDE SEQUENCE</scope>
    <source>
        <strain evidence="2">SA</strain>
    </source>
</reference>
<accession>Q8JRY4</accession>
<evidence type="ECO:0000313" key="9">
    <source>
        <dbReference type="EMBL" id="QBH66690.1"/>
    </source>
</evidence>
<evidence type="ECO:0000313" key="11">
    <source>
        <dbReference type="EMBL" id="QBH66950.1"/>
    </source>
</evidence>
<dbReference type="EMBL" id="KU666536">
    <property type="protein sequence ID" value="ANY57464.1"/>
    <property type="molecule type" value="Genomic_DNA"/>
</dbReference>
<evidence type="ECO:0000313" key="10">
    <source>
        <dbReference type="EMBL" id="QBH66820.1"/>
    </source>
</evidence>
<protein>
    <recommendedName>
        <fullName evidence="16">P48</fullName>
    </recommendedName>
</protein>